<name>A0AAW1KHW9_POPJA</name>
<keyword evidence="4" id="KW-1185">Reference proteome</keyword>
<dbReference type="Pfam" id="PF05225">
    <property type="entry name" value="HTH_psq"/>
    <property type="match status" value="1"/>
</dbReference>
<dbReference type="AlphaFoldDB" id="A0AAW1KHW9"/>
<keyword evidence="3" id="KW-0238">DNA-binding</keyword>
<dbReference type="SUPFAM" id="SSF46689">
    <property type="entry name" value="Homeodomain-like"/>
    <property type="match status" value="1"/>
</dbReference>
<proteinExistence type="predicted"/>
<evidence type="ECO:0000259" key="2">
    <source>
        <dbReference type="Pfam" id="PF05225"/>
    </source>
</evidence>
<dbReference type="Gene3D" id="1.10.10.60">
    <property type="entry name" value="Homeodomain-like"/>
    <property type="match status" value="1"/>
</dbReference>
<feature type="domain" description="HTH psq-type" evidence="2">
    <location>
        <begin position="15"/>
        <end position="57"/>
    </location>
</feature>
<evidence type="ECO:0000313" key="4">
    <source>
        <dbReference type="Proteomes" id="UP001458880"/>
    </source>
</evidence>
<comment type="subcellular location">
    <subcellularLocation>
        <location evidence="1">Nucleus</location>
    </subcellularLocation>
</comment>
<dbReference type="GO" id="GO:0003677">
    <property type="term" value="F:DNA binding"/>
    <property type="evidence" value="ECO:0007669"/>
    <property type="project" value="UniProtKB-KW"/>
</dbReference>
<gene>
    <name evidence="3" type="ORF">QE152_g23325</name>
</gene>
<dbReference type="InterPro" id="IPR007889">
    <property type="entry name" value="HTH_Psq"/>
</dbReference>
<dbReference type="EMBL" id="JASPKY010000230">
    <property type="protein sequence ID" value="KAK9718210.1"/>
    <property type="molecule type" value="Genomic_DNA"/>
</dbReference>
<dbReference type="GO" id="GO:0005634">
    <property type="term" value="C:nucleus"/>
    <property type="evidence" value="ECO:0007669"/>
    <property type="project" value="UniProtKB-SubCell"/>
</dbReference>
<dbReference type="InterPro" id="IPR009057">
    <property type="entry name" value="Homeodomain-like_sf"/>
</dbReference>
<organism evidence="3 4">
    <name type="scientific">Popillia japonica</name>
    <name type="common">Japanese beetle</name>
    <dbReference type="NCBI Taxonomy" id="7064"/>
    <lineage>
        <taxon>Eukaryota</taxon>
        <taxon>Metazoa</taxon>
        <taxon>Ecdysozoa</taxon>
        <taxon>Arthropoda</taxon>
        <taxon>Hexapoda</taxon>
        <taxon>Insecta</taxon>
        <taxon>Pterygota</taxon>
        <taxon>Neoptera</taxon>
        <taxon>Endopterygota</taxon>
        <taxon>Coleoptera</taxon>
        <taxon>Polyphaga</taxon>
        <taxon>Scarabaeiformia</taxon>
        <taxon>Scarabaeidae</taxon>
        <taxon>Rutelinae</taxon>
        <taxon>Popillia</taxon>
    </lineage>
</organism>
<evidence type="ECO:0000256" key="1">
    <source>
        <dbReference type="ARBA" id="ARBA00004123"/>
    </source>
</evidence>
<sequence>MPGGRYKRNSHFSWTEENMQCAVKAIQDKVTSIRNATKMFGVPYGTLQDRMKGRFDSKKYKLTKMFGVPYGTLQDRMKGRFDSKKYKLGRKPVFTVEQEAELTNHIIAMSKLFYGLTPQCIRQLAYQFAEERNLPIILSLCLNCFMELHHNVSDSLLISLPKKMEFLTHLTKKTRCAAKIGFTNLCVATQI</sequence>
<dbReference type="Proteomes" id="UP001458880">
    <property type="component" value="Unassembled WGS sequence"/>
</dbReference>
<protein>
    <submittedName>
        <fullName evidence="3">CENP-B N-terminal DNA-binding domain</fullName>
    </submittedName>
</protein>
<accession>A0AAW1KHW9</accession>
<evidence type="ECO:0000313" key="3">
    <source>
        <dbReference type="EMBL" id="KAK9718210.1"/>
    </source>
</evidence>
<reference evidence="3 4" key="1">
    <citation type="journal article" date="2024" name="BMC Genomics">
        <title>De novo assembly and annotation of Popillia japonica's genome with initial clues to its potential as an invasive pest.</title>
        <authorList>
            <person name="Cucini C."/>
            <person name="Boschi S."/>
            <person name="Funari R."/>
            <person name="Cardaioli E."/>
            <person name="Iannotti N."/>
            <person name="Marturano G."/>
            <person name="Paoli F."/>
            <person name="Bruttini M."/>
            <person name="Carapelli A."/>
            <person name="Frati F."/>
            <person name="Nardi F."/>
        </authorList>
    </citation>
    <scope>NUCLEOTIDE SEQUENCE [LARGE SCALE GENOMIC DNA]</scope>
    <source>
        <strain evidence="3">DMR45628</strain>
    </source>
</reference>
<comment type="caution">
    <text evidence="3">The sequence shown here is derived from an EMBL/GenBank/DDBJ whole genome shotgun (WGS) entry which is preliminary data.</text>
</comment>